<dbReference type="SUPFAM" id="SSF47095">
    <property type="entry name" value="HMG-box"/>
    <property type="match status" value="1"/>
</dbReference>
<dbReference type="Pfam" id="PF00505">
    <property type="entry name" value="HMG_box"/>
    <property type="match status" value="1"/>
</dbReference>
<dbReference type="CDD" id="cd01390">
    <property type="entry name" value="HMG-box_NHP6-like"/>
    <property type="match status" value="1"/>
</dbReference>
<dbReference type="PANTHER" id="PTHR48112">
    <property type="entry name" value="HIGH MOBILITY GROUP PROTEIN DSP1"/>
    <property type="match status" value="1"/>
</dbReference>
<dbReference type="PROSITE" id="PS50118">
    <property type="entry name" value="HMG_BOX_2"/>
    <property type="match status" value="1"/>
</dbReference>
<evidence type="ECO:0000256" key="2">
    <source>
        <dbReference type="ARBA" id="ARBA00023242"/>
    </source>
</evidence>
<name>A0A163THI3_ABSGL</name>
<dbReference type="InterPro" id="IPR050342">
    <property type="entry name" value="HMGB"/>
</dbReference>
<dbReference type="Proteomes" id="UP000078561">
    <property type="component" value="Unassembled WGS sequence"/>
</dbReference>
<feature type="compositionally biased region" description="Basic and acidic residues" evidence="5">
    <location>
        <begin position="59"/>
        <end position="104"/>
    </location>
</feature>
<evidence type="ECO:0000259" key="6">
    <source>
        <dbReference type="PROSITE" id="PS50118"/>
    </source>
</evidence>
<dbReference type="FunFam" id="1.10.30.10:FF:000016">
    <property type="entry name" value="FACT complex subunit SSRP1"/>
    <property type="match status" value="1"/>
</dbReference>
<dbReference type="PANTHER" id="PTHR48112:SF22">
    <property type="entry name" value="MITOCHONDRIAL TRANSCRIPTION FACTOR A, ISOFORM B"/>
    <property type="match status" value="1"/>
</dbReference>
<feature type="region of interest" description="Disordered" evidence="5">
    <location>
        <begin position="59"/>
        <end position="119"/>
    </location>
</feature>
<evidence type="ECO:0000256" key="5">
    <source>
        <dbReference type="SAM" id="MobiDB-lite"/>
    </source>
</evidence>
<dbReference type="GO" id="GO:0003677">
    <property type="term" value="F:DNA binding"/>
    <property type="evidence" value="ECO:0007669"/>
    <property type="project" value="UniProtKB-UniRule"/>
</dbReference>
<dbReference type="STRING" id="4829.A0A163THI3"/>
<protein>
    <recommendedName>
        <fullName evidence="6">HMG box domain-containing protein</fullName>
    </recommendedName>
</protein>
<dbReference type="InterPro" id="IPR009071">
    <property type="entry name" value="HMG_box_dom"/>
</dbReference>
<organism evidence="7">
    <name type="scientific">Absidia glauca</name>
    <name type="common">Pin mould</name>
    <dbReference type="NCBI Taxonomy" id="4829"/>
    <lineage>
        <taxon>Eukaryota</taxon>
        <taxon>Fungi</taxon>
        <taxon>Fungi incertae sedis</taxon>
        <taxon>Mucoromycota</taxon>
        <taxon>Mucoromycotina</taxon>
        <taxon>Mucoromycetes</taxon>
        <taxon>Mucorales</taxon>
        <taxon>Cunninghamellaceae</taxon>
        <taxon>Absidia</taxon>
    </lineage>
</organism>
<proteinExistence type="inferred from homology"/>
<evidence type="ECO:0000256" key="4">
    <source>
        <dbReference type="PROSITE-ProRule" id="PRU00267"/>
    </source>
</evidence>
<dbReference type="OrthoDB" id="1919336at2759"/>
<keyword evidence="8" id="KW-1185">Reference proteome</keyword>
<dbReference type="AlphaFoldDB" id="A0A163THI3"/>
<reference evidence="7" key="1">
    <citation type="submission" date="2016-04" db="EMBL/GenBank/DDBJ databases">
        <authorList>
            <person name="Evans L.H."/>
            <person name="Alamgir A."/>
            <person name="Owens N."/>
            <person name="Weber N.D."/>
            <person name="Virtaneva K."/>
            <person name="Barbian K."/>
            <person name="Babar A."/>
            <person name="Rosenke K."/>
        </authorList>
    </citation>
    <scope>NUCLEOTIDE SEQUENCE [LARGE SCALE GENOMIC DNA]</scope>
    <source>
        <strain evidence="7">CBS 101.48</strain>
    </source>
</reference>
<sequence>MAKETARKSAASSKKQSGPDAPKRGLSAYMFFSQDTREKVKSENPEASFGQIGKILGAKWREMSDDDKKPYQDKAAEDKKRYEAEKEKDQEVWELSRLRQDNRRRQPSLSASAYQASYVDHTHRRQNQLQLHTYLV</sequence>
<evidence type="ECO:0000256" key="3">
    <source>
        <dbReference type="ARBA" id="ARBA00043963"/>
    </source>
</evidence>
<keyword evidence="2 4" id="KW-0539">Nucleus</keyword>
<dbReference type="EMBL" id="LT554417">
    <property type="protein sequence ID" value="SAM04872.1"/>
    <property type="molecule type" value="Genomic_DNA"/>
</dbReference>
<comment type="similarity">
    <text evidence="3">Belongs to the NHP6 family.</text>
</comment>
<dbReference type="InParanoid" id="A0A163THI3"/>
<feature type="DNA-binding region" description="HMG box" evidence="4">
    <location>
        <begin position="22"/>
        <end position="90"/>
    </location>
</feature>
<dbReference type="GO" id="GO:0005634">
    <property type="term" value="C:nucleus"/>
    <property type="evidence" value="ECO:0007669"/>
    <property type="project" value="UniProtKB-UniRule"/>
</dbReference>
<evidence type="ECO:0000313" key="8">
    <source>
        <dbReference type="Proteomes" id="UP000078561"/>
    </source>
</evidence>
<feature type="region of interest" description="Disordered" evidence="5">
    <location>
        <begin position="1"/>
        <end position="28"/>
    </location>
</feature>
<accession>A0A163THI3</accession>
<dbReference type="FunCoup" id="A0A163THI3">
    <property type="interactions" value="418"/>
</dbReference>
<dbReference type="Gene3D" id="1.10.30.10">
    <property type="entry name" value="High mobility group box domain"/>
    <property type="match status" value="1"/>
</dbReference>
<gene>
    <name evidence="7" type="primary">ABSGL_10738.1 scaffold 12033</name>
</gene>
<dbReference type="PRINTS" id="PR00886">
    <property type="entry name" value="HIGHMOBLTY12"/>
</dbReference>
<dbReference type="InterPro" id="IPR036910">
    <property type="entry name" value="HMG_box_dom_sf"/>
</dbReference>
<evidence type="ECO:0000313" key="7">
    <source>
        <dbReference type="EMBL" id="SAM04872.1"/>
    </source>
</evidence>
<keyword evidence="1 4" id="KW-0238">DNA-binding</keyword>
<evidence type="ECO:0000256" key="1">
    <source>
        <dbReference type="ARBA" id="ARBA00023125"/>
    </source>
</evidence>
<feature type="domain" description="HMG box" evidence="6">
    <location>
        <begin position="22"/>
        <end position="90"/>
    </location>
</feature>
<dbReference type="SMART" id="SM00398">
    <property type="entry name" value="HMG"/>
    <property type="match status" value="1"/>
</dbReference>